<accession>A0ABV8CTR2</accession>
<feature type="transmembrane region" description="Helical" evidence="1">
    <location>
        <begin position="12"/>
        <end position="32"/>
    </location>
</feature>
<keyword evidence="1" id="KW-0812">Transmembrane</keyword>
<protein>
    <submittedName>
        <fullName evidence="2">YpmS family protein</fullName>
    </submittedName>
</protein>
<reference evidence="3" key="1">
    <citation type="journal article" date="2019" name="Int. J. Syst. Evol. Microbiol.">
        <title>The Global Catalogue of Microorganisms (GCM) 10K type strain sequencing project: providing services to taxonomists for standard genome sequencing and annotation.</title>
        <authorList>
            <consortium name="The Broad Institute Genomics Platform"/>
            <consortium name="The Broad Institute Genome Sequencing Center for Infectious Disease"/>
            <person name="Wu L."/>
            <person name="Ma J."/>
        </authorList>
    </citation>
    <scope>NUCLEOTIDE SEQUENCE [LARGE SCALE GENOMIC DNA]</scope>
    <source>
        <strain evidence="3">CCUG 67170</strain>
    </source>
</reference>
<dbReference type="EMBL" id="JBHRZV010000014">
    <property type="protein sequence ID" value="MFC3927491.1"/>
    <property type="molecule type" value="Genomic_DNA"/>
</dbReference>
<evidence type="ECO:0000313" key="3">
    <source>
        <dbReference type="Proteomes" id="UP001595807"/>
    </source>
</evidence>
<keyword evidence="1" id="KW-0472">Membrane</keyword>
<keyword evidence="1" id="KW-1133">Transmembrane helix</keyword>
<comment type="caution">
    <text evidence="2">The sequence shown here is derived from an EMBL/GenBank/DDBJ whole genome shotgun (WGS) entry which is preliminary data.</text>
</comment>
<sequence>MKQKRNGKRINAWKWLFFVFVIAELALAIIVFQRITTIREVNLKETVAKLSSTDDIRVGTVSTNREQLNQTVASFLEEYQTKSMTYEVYATMSTIVFEGTYNLLGYDVPLYVYFEPYQLEDGSVQLKITSISAGALPLPEADVLKFIAKSYDLPEIVEVQPKQSSIVIHLENLENTSGIYLKATSIDLVNDAISFDIYKKKPSK</sequence>
<proteinExistence type="predicted"/>
<organism evidence="2 3">
    <name type="scientific">Streptococcus caprae</name>
    <dbReference type="NCBI Taxonomy" id="1640501"/>
    <lineage>
        <taxon>Bacteria</taxon>
        <taxon>Bacillati</taxon>
        <taxon>Bacillota</taxon>
        <taxon>Bacilli</taxon>
        <taxon>Lactobacillales</taxon>
        <taxon>Streptococcaceae</taxon>
        <taxon>Streptococcus</taxon>
    </lineage>
</organism>
<evidence type="ECO:0000313" key="2">
    <source>
        <dbReference type="EMBL" id="MFC3927491.1"/>
    </source>
</evidence>
<evidence type="ECO:0000256" key="1">
    <source>
        <dbReference type="SAM" id="Phobius"/>
    </source>
</evidence>
<dbReference type="Pfam" id="PF09911">
    <property type="entry name" value="DUF2140"/>
    <property type="match status" value="1"/>
</dbReference>
<dbReference type="Proteomes" id="UP001595807">
    <property type="component" value="Unassembled WGS sequence"/>
</dbReference>
<dbReference type="RefSeq" id="WP_380425117.1">
    <property type="nucleotide sequence ID" value="NZ_JBHRZV010000014.1"/>
</dbReference>
<keyword evidence="3" id="KW-1185">Reference proteome</keyword>
<name>A0ABV8CTR2_9STRE</name>
<dbReference type="InterPro" id="IPR018672">
    <property type="entry name" value="DUF2140"/>
</dbReference>
<gene>
    <name evidence="2" type="ORF">ACFORF_02435</name>
</gene>